<dbReference type="PANTHER" id="PTHR34135">
    <property type="entry name" value="LYSOZYME"/>
    <property type="match status" value="1"/>
</dbReference>
<evidence type="ECO:0000256" key="2">
    <source>
        <dbReference type="ARBA" id="ARBA00022801"/>
    </source>
</evidence>
<dbReference type="InterPro" id="IPR013688">
    <property type="entry name" value="GBS_Bsp-like"/>
</dbReference>
<evidence type="ECO:0000313" key="8">
    <source>
        <dbReference type="Proteomes" id="UP000183162"/>
    </source>
</evidence>
<keyword evidence="3 4" id="KW-0326">Glycosidase</keyword>
<dbReference type="RefSeq" id="WP_074567126.1">
    <property type="nucleotide sequence ID" value="NZ_FNGX01000005.1"/>
</dbReference>
<evidence type="ECO:0000256" key="3">
    <source>
        <dbReference type="ARBA" id="ARBA00023295"/>
    </source>
</evidence>
<feature type="compositionally biased region" description="Polar residues" evidence="5">
    <location>
        <begin position="115"/>
        <end position="125"/>
    </location>
</feature>
<keyword evidence="2 4" id="KW-0378">Hydrolase</keyword>
<comment type="similarity">
    <text evidence="1 4">Belongs to the glycosyl hydrolase 25 family.</text>
</comment>
<dbReference type="SMART" id="SM00641">
    <property type="entry name" value="Glyco_25"/>
    <property type="match status" value="1"/>
</dbReference>
<dbReference type="InterPro" id="IPR018077">
    <property type="entry name" value="Glyco_hydro_fam25_subgr"/>
</dbReference>
<dbReference type="PANTHER" id="PTHR34135:SF2">
    <property type="entry name" value="LYSOZYME"/>
    <property type="match status" value="1"/>
</dbReference>
<dbReference type="Gene3D" id="3.20.20.80">
    <property type="entry name" value="Glycosidases"/>
    <property type="match status" value="1"/>
</dbReference>
<name>A0A1G9MRI9_STREI</name>
<gene>
    <name evidence="7" type="ORF">SAMN05216400_1559</name>
</gene>
<dbReference type="Pfam" id="PF01183">
    <property type="entry name" value="Glyco_hydro_25"/>
    <property type="match status" value="1"/>
</dbReference>
<feature type="compositionally biased region" description="Basic and acidic residues" evidence="5">
    <location>
        <begin position="105"/>
        <end position="114"/>
    </location>
</feature>
<keyword evidence="6" id="KW-0732">Signal</keyword>
<dbReference type="Proteomes" id="UP000183162">
    <property type="component" value="Unassembled WGS sequence"/>
</dbReference>
<reference evidence="7 8" key="1">
    <citation type="submission" date="2016-10" db="EMBL/GenBank/DDBJ databases">
        <authorList>
            <person name="de Groot N.N."/>
        </authorList>
    </citation>
    <scope>NUCLEOTIDE SEQUENCE [LARGE SCALE GENOMIC DNA]</scope>
    <source>
        <strain evidence="7 8">Sb09</strain>
    </source>
</reference>
<proteinExistence type="inferred from homology"/>
<dbReference type="PROSITE" id="PS51904">
    <property type="entry name" value="GLYCOSYL_HYDROL_F25_2"/>
    <property type="match status" value="1"/>
</dbReference>
<dbReference type="GO" id="GO:0016998">
    <property type="term" value="P:cell wall macromolecule catabolic process"/>
    <property type="evidence" value="ECO:0007669"/>
    <property type="project" value="InterPro"/>
</dbReference>
<dbReference type="PROSITE" id="PS00953">
    <property type="entry name" value="GLYCOSYL_HYDROL_F25_1"/>
    <property type="match status" value="1"/>
</dbReference>
<dbReference type="GO" id="GO:0003796">
    <property type="term" value="F:lysozyme activity"/>
    <property type="evidence" value="ECO:0007669"/>
    <property type="project" value="UniProtKB-EC"/>
</dbReference>
<dbReference type="SUPFAM" id="SSF51445">
    <property type="entry name" value="(Trans)glycosidases"/>
    <property type="match status" value="1"/>
</dbReference>
<dbReference type="Gene3D" id="2.60.40.3760">
    <property type="match status" value="7"/>
</dbReference>
<dbReference type="InterPro" id="IPR017853">
    <property type="entry name" value="GH"/>
</dbReference>
<feature type="signal peptide" evidence="6">
    <location>
        <begin position="1"/>
        <end position="27"/>
    </location>
</feature>
<dbReference type="Pfam" id="PF08481">
    <property type="entry name" value="GBS_Bsp-like"/>
    <property type="match status" value="6"/>
</dbReference>
<accession>A0A1G9MRI9</accession>
<sequence>MKKNILRSCLVSPLIIGAFLSSGHVFADENVSTQATTVTENVQSTVNESESAQQNTDTNNDIQLSENQSVDQEQSDFNNQEAVSSETQETTEDNNLISPVISQETSDKSIKDENLTTSESEQQETNSDDENLSPDETKNLILTDSKVSTSNIQALSQKVIDQLADSKVVKKETTSAALTAKGFDLQYNEAITPGAKIMFAVWSEVNGQDDLIWYTADNNGHAIAKYTGTYGLYNIHTYQNLNGQMKGLNGRTIDVPKPSAKVSIVKASDTTYKVTVSDIPAYITSIQLPTWTEKGGQDDIQWYGTTYNSDGTFTKTFSVAEHNFESGQYNVHVYGTSAVTNSLTGLTGTSFQGDYKFGDVHVETNLGQNGINISMPSDVSSDITVYHAVWSAERDQDDIVWYKVPANGRLTAKYTGSYGTYLVHTYGVIKGQMVCLSATSIDVPKPSAKATITKESAMTYKVTITDVPVYIDSIQVPTWTEKGGQDDIQWYKATKAADGSYYVIFSEATHNLETGTYNVHVYGNSHVTNSLTGLLGTRFEADYKFDDVHVETSLSQNGITISIPSEISSSATIYHAVWTEVNGQDDLKWYQVPSNGKVTVPYHGDYGMYFIHTYAVVNGQKTCISATGINVPKPEIKATITKESEVSVKVTVSNVPVYITGITIPVWTEANGQDDLKWYQATKQSDGTYVLNFSPKQHNFESGHYNIHIYGQSQISHSLEGLSSTGGVDLATEKYVVEPTVTVQNHDANGGTLKVRIAESENSKTIKLVRVAAWSESNQSNLHWYTSSDIHDGVVTVMVNEKNHDYIKGDYTVHVYVDFTDNTTSGFNLGTYRLNADKPVHAQSYFIDISSHNGVISVSEYQSLKRQGITGVVVKLTEGTSYTNPYARSQIANAQAAGLRVSAYHYSHYETAAEAKAEAQYFVNAAKSMGLSGATTMVNDMEEQAMLRSDLNANTQAWKDEMNRLGYNNNVYYTMASWLDVKGGKFNTSKFGMSNLWVAHYLYSTQYLDQESAKSLSYYSNSAAWQYTSASPKLSHPLDESIDYTGRFTW</sequence>
<evidence type="ECO:0000256" key="5">
    <source>
        <dbReference type="SAM" id="MobiDB-lite"/>
    </source>
</evidence>
<dbReference type="InterPro" id="IPR002053">
    <property type="entry name" value="Glyco_hydro_25"/>
</dbReference>
<feature type="region of interest" description="Disordered" evidence="5">
    <location>
        <begin position="67"/>
        <end position="136"/>
    </location>
</feature>
<organism evidence="7 8">
    <name type="scientific">Streptococcus equinus</name>
    <name type="common">Streptococcus bovis</name>
    <dbReference type="NCBI Taxonomy" id="1335"/>
    <lineage>
        <taxon>Bacteria</taxon>
        <taxon>Bacillati</taxon>
        <taxon>Bacillota</taxon>
        <taxon>Bacilli</taxon>
        <taxon>Lactobacillales</taxon>
        <taxon>Streptococcaceae</taxon>
        <taxon>Streptococcus</taxon>
    </lineage>
</organism>
<evidence type="ECO:0000256" key="6">
    <source>
        <dbReference type="SAM" id="SignalP"/>
    </source>
</evidence>
<dbReference type="EMBL" id="FNGX01000005">
    <property type="protein sequence ID" value="SDL76912.1"/>
    <property type="molecule type" value="Genomic_DNA"/>
</dbReference>
<dbReference type="GO" id="GO:0009253">
    <property type="term" value="P:peptidoglycan catabolic process"/>
    <property type="evidence" value="ECO:0007669"/>
    <property type="project" value="InterPro"/>
</dbReference>
<feature type="chain" id="PRO_5010190480" description="Lysozyme" evidence="6">
    <location>
        <begin position="28"/>
        <end position="1050"/>
    </location>
</feature>
<evidence type="ECO:0000256" key="4">
    <source>
        <dbReference type="RuleBase" id="RU361176"/>
    </source>
</evidence>
<evidence type="ECO:0000256" key="1">
    <source>
        <dbReference type="ARBA" id="ARBA00010646"/>
    </source>
</evidence>
<dbReference type="GO" id="GO:0016052">
    <property type="term" value="P:carbohydrate catabolic process"/>
    <property type="evidence" value="ECO:0007669"/>
    <property type="project" value="TreeGrafter"/>
</dbReference>
<dbReference type="InterPro" id="IPR008270">
    <property type="entry name" value="Glyco_hydro_25_AS"/>
</dbReference>
<dbReference type="AlphaFoldDB" id="A0A1G9MRI9"/>
<protein>
    <recommendedName>
        <fullName evidence="4">Lysozyme</fullName>
        <ecNumber evidence="4">3.2.1.17</ecNumber>
    </recommendedName>
</protein>
<evidence type="ECO:0000313" key="7">
    <source>
        <dbReference type="EMBL" id="SDL76912.1"/>
    </source>
</evidence>
<dbReference type="EC" id="3.2.1.17" evidence="4"/>
<comment type="catalytic activity">
    <reaction evidence="4">
        <text>Hydrolysis of (1-&gt;4)-beta-linkages between N-acetylmuramic acid and N-acetyl-D-glucosamine residues in a peptidoglycan and between N-acetyl-D-glucosamine residues in chitodextrins.</text>
        <dbReference type="EC" id="3.2.1.17"/>
    </reaction>
</comment>
<feature type="compositionally biased region" description="Polar residues" evidence="5">
    <location>
        <begin position="67"/>
        <end position="104"/>
    </location>
</feature>